<reference evidence="5" key="1">
    <citation type="submission" date="2022-01" db="EMBL/GenBank/DDBJ databases">
        <authorList>
            <person name="King R."/>
        </authorList>
    </citation>
    <scope>NUCLEOTIDE SEQUENCE</scope>
</reference>
<dbReference type="OrthoDB" id="67059at2759"/>
<dbReference type="InterPro" id="IPR054090">
    <property type="entry name" value="Cep192_Spd-2-like_dom"/>
</dbReference>
<dbReference type="GO" id="GO:0019901">
    <property type="term" value="F:protein kinase binding"/>
    <property type="evidence" value="ECO:0007669"/>
    <property type="project" value="TreeGrafter"/>
</dbReference>
<evidence type="ECO:0000313" key="5">
    <source>
        <dbReference type="EMBL" id="CAH1105363.1"/>
    </source>
</evidence>
<gene>
    <name evidence="5" type="ORF">PSYICH_LOCUS6213</name>
</gene>
<sequence>MDNSDFFPEACSTVNRKKNKNRPPSIQSYFEENDSLCSIRNSSIPKANSMSESSFQLEEQRRLARTSLQRATKVSRLPSKYYQANLTETVSQTDICNDSTVNESDLLHTPKKASTPRTSLSLLKESLAQMSYKATDSNFSIDNLVSDFKNVFKQTDEQSSNLFTPADEACSMLLADELSWRQKNEMPVQEEQFSTLNNTGKESIGSFFQKGSNTLSDFPCESPNITREPIALIEPSFSLIGRDLSQQDNEKKSLSISAIQKFLSSEDTPKRTVYNLCKFTSEPDKNVNSENISFSLPVSKDSSYNSDHSENESMKLICNKENVNSLNTNTSPSSRTSSRASSALTSLPNGKLPIETSKCDLIWGCVKLGKSVTQEFMIRNKSAKRLGLQLTLCSQEFKLRKDNRNDSQPLGSNKIILHPHESKSVIVSFIPTQIGAAIDELYFTSLDSNINQIKKQCVRLFGYGGSLKVDFRNLTRDTTGKFWLSLGKLDDRSIITSQFYVKNKGDVPVFIHISINSLETSKLDVNPHFFTLLPQEEKEIVVSYKPSNNDYNFLHKSLHSTMVVDLGGLNIIFGAEVERGRIRKICEKCNETGLKISQIANTLKEKIERECMPVDLVKFKEPPGHLQEIINLLTHYQIVLTLERDPEQTIIQQYPDESALYQSLYQDTTVVCNQSGNQHSCYVAPTILVLTIPYKHKDTIFLQSNNQNKLNFIASCQENDLELKPREGILDSYGTVTISVKYISTSVTAKKDFKIVIIVENEIFEVEVKVEFLGSAKNKTKSVLNCMI</sequence>
<dbReference type="InterPro" id="IPR013783">
    <property type="entry name" value="Ig-like_fold"/>
</dbReference>
<dbReference type="InterPro" id="IPR039103">
    <property type="entry name" value="Spd-2/CEP192"/>
</dbReference>
<feature type="compositionally biased region" description="Low complexity" evidence="1">
    <location>
        <begin position="324"/>
        <end position="346"/>
    </location>
</feature>
<dbReference type="InterPro" id="IPR054092">
    <property type="entry name" value="Cep192-like_D6"/>
</dbReference>
<dbReference type="Pfam" id="PF22074">
    <property type="entry name" value="Cep192_D5"/>
    <property type="match status" value="1"/>
</dbReference>
<feature type="region of interest" description="Disordered" evidence="1">
    <location>
        <begin position="322"/>
        <end position="346"/>
    </location>
</feature>
<organism evidence="5 6">
    <name type="scientific">Psylliodes chrysocephalus</name>
    <dbReference type="NCBI Taxonomy" id="3402493"/>
    <lineage>
        <taxon>Eukaryota</taxon>
        <taxon>Metazoa</taxon>
        <taxon>Ecdysozoa</taxon>
        <taxon>Arthropoda</taxon>
        <taxon>Hexapoda</taxon>
        <taxon>Insecta</taxon>
        <taxon>Pterygota</taxon>
        <taxon>Neoptera</taxon>
        <taxon>Endopterygota</taxon>
        <taxon>Coleoptera</taxon>
        <taxon>Polyphaga</taxon>
        <taxon>Cucujiformia</taxon>
        <taxon>Chrysomeloidea</taxon>
        <taxon>Chrysomelidae</taxon>
        <taxon>Galerucinae</taxon>
        <taxon>Alticini</taxon>
        <taxon>Psylliodes</taxon>
    </lineage>
</organism>
<dbReference type="GO" id="GO:0090222">
    <property type="term" value="P:centrosome-templated microtubule nucleation"/>
    <property type="evidence" value="ECO:0007669"/>
    <property type="project" value="InterPro"/>
</dbReference>
<keyword evidence="6" id="KW-1185">Reference proteome</keyword>
<dbReference type="Pfam" id="PF22073">
    <property type="entry name" value="Cep192_D4"/>
    <property type="match status" value="1"/>
</dbReference>
<dbReference type="PANTHER" id="PTHR16029:SF11">
    <property type="entry name" value="CENTROSOMAL PROTEIN OF 192 KDA"/>
    <property type="match status" value="1"/>
</dbReference>
<dbReference type="InterPro" id="IPR054091">
    <property type="entry name" value="Cep192-like_D5"/>
</dbReference>
<feature type="domain" description="Cep192-like" evidence="4">
    <location>
        <begin position="679"/>
        <end position="770"/>
    </location>
</feature>
<dbReference type="GO" id="GO:0071539">
    <property type="term" value="P:protein localization to centrosome"/>
    <property type="evidence" value="ECO:0007669"/>
    <property type="project" value="InterPro"/>
</dbReference>
<evidence type="ECO:0000259" key="2">
    <source>
        <dbReference type="Pfam" id="PF22073"/>
    </source>
</evidence>
<feature type="domain" description="Cep192-like" evidence="3">
    <location>
        <begin position="476"/>
        <end position="604"/>
    </location>
</feature>
<dbReference type="AlphaFoldDB" id="A0A9P0G9W6"/>
<accession>A0A9P0G9W6</accession>
<feature type="domain" description="Cep192/Spd-2-like" evidence="2">
    <location>
        <begin position="351"/>
        <end position="465"/>
    </location>
</feature>
<dbReference type="GO" id="GO:0005814">
    <property type="term" value="C:centriole"/>
    <property type="evidence" value="ECO:0007669"/>
    <property type="project" value="TreeGrafter"/>
</dbReference>
<proteinExistence type="predicted"/>
<dbReference type="GO" id="GO:0051298">
    <property type="term" value="P:centrosome duplication"/>
    <property type="evidence" value="ECO:0007669"/>
    <property type="project" value="InterPro"/>
</dbReference>
<evidence type="ECO:0000259" key="4">
    <source>
        <dbReference type="Pfam" id="PF22076"/>
    </source>
</evidence>
<dbReference type="GO" id="GO:0000242">
    <property type="term" value="C:pericentriolar material"/>
    <property type="evidence" value="ECO:0007669"/>
    <property type="project" value="TreeGrafter"/>
</dbReference>
<dbReference type="Proteomes" id="UP001153636">
    <property type="component" value="Chromosome 19"/>
</dbReference>
<dbReference type="EMBL" id="OV651831">
    <property type="protein sequence ID" value="CAH1105363.1"/>
    <property type="molecule type" value="Genomic_DNA"/>
</dbReference>
<evidence type="ECO:0000259" key="3">
    <source>
        <dbReference type="Pfam" id="PF22074"/>
    </source>
</evidence>
<dbReference type="GO" id="GO:0090307">
    <property type="term" value="P:mitotic spindle assembly"/>
    <property type="evidence" value="ECO:0007669"/>
    <property type="project" value="TreeGrafter"/>
</dbReference>
<dbReference type="Gene3D" id="2.60.40.10">
    <property type="entry name" value="Immunoglobulins"/>
    <property type="match status" value="1"/>
</dbReference>
<dbReference type="GO" id="GO:0005737">
    <property type="term" value="C:cytoplasm"/>
    <property type="evidence" value="ECO:0007669"/>
    <property type="project" value="TreeGrafter"/>
</dbReference>
<dbReference type="PANTHER" id="PTHR16029">
    <property type="entry name" value="CENTROSOMAL PROTEIN OF 192 KDA"/>
    <property type="match status" value="1"/>
</dbReference>
<evidence type="ECO:0000313" key="6">
    <source>
        <dbReference type="Proteomes" id="UP001153636"/>
    </source>
</evidence>
<name>A0A9P0G9W6_9CUCU</name>
<evidence type="ECO:0000256" key="1">
    <source>
        <dbReference type="SAM" id="MobiDB-lite"/>
    </source>
</evidence>
<protein>
    <submittedName>
        <fullName evidence="5">Uncharacterized protein</fullName>
    </submittedName>
</protein>
<dbReference type="Pfam" id="PF22076">
    <property type="entry name" value="Cep192_D6"/>
    <property type="match status" value="1"/>
</dbReference>